<dbReference type="AlphaFoldDB" id="A0AAV0WJ21"/>
<proteinExistence type="predicted"/>
<dbReference type="Proteomes" id="UP001160148">
    <property type="component" value="Unassembled WGS sequence"/>
</dbReference>
<keyword evidence="2" id="KW-1185">Reference proteome</keyword>
<evidence type="ECO:0000313" key="1">
    <source>
        <dbReference type="EMBL" id="CAI6356055.1"/>
    </source>
</evidence>
<evidence type="ECO:0000313" key="2">
    <source>
        <dbReference type="Proteomes" id="UP001160148"/>
    </source>
</evidence>
<organism evidence="1 2">
    <name type="scientific">Macrosiphum euphorbiae</name>
    <name type="common">potato aphid</name>
    <dbReference type="NCBI Taxonomy" id="13131"/>
    <lineage>
        <taxon>Eukaryota</taxon>
        <taxon>Metazoa</taxon>
        <taxon>Ecdysozoa</taxon>
        <taxon>Arthropoda</taxon>
        <taxon>Hexapoda</taxon>
        <taxon>Insecta</taxon>
        <taxon>Pterygota</taxon>
        <taxon>Neoptera</taxon>
        <taxon>Paraneoptera</taxon>
        <taxon>Hemiptera</taxon>
        <taxon>Sternorrhyncha</taxon>
        <taxon>Aphidomorpha</taxon>
        <taxon>Aphidoidea</taxon>
        <taxon>Aphididae</taxon>
        <taxon>Macrosiphini</taxon>
        <taxon>Macrosiphum</taxon>
    </lineage>
</organism>
<accession>A0AAV0WJ21</accession>
<comment type="caution">
    <text evidence="1">The sequence shown here is derived from an EMBL/GenBank/DDBJ whole genome shotgun (WGS) entry which is preliminary data.</text>
</comment>
<gene>
    <name evidence="1" type="ORF">MEUPH1_LOCUS11837</name>
</gene>
<sequence>MKTVGVSATYTDNITRKQVLKKNVDLSKLNEVPELQRLNHVSIKKQNYVRKLMKFFTIPNEAEQFYTNIFKETTTVDDINDNIEYNEDDV</sequence>
<dbReference type="EMBL" id="CARXXK010000002">
    <property type="protein sequence ID" value="CAI6356055.1"/>
    <property type="molecule type" value="Genomic_DNA"/>
</dbReference>
<reference evidence="1 2" key="1">
    <citation type="submission" date="2023-01" db="EMBL/GenBank/DDBJ databases">
        <authorList>
            <person name="Whitehead M."/>
        </authorList>
    </citation>
    <scope>NUCLEOTIDE SEQUENCE [LARGE SCALE GENOMIC DNA]</scope>
</reference>
<name>A0AAV0WJ21_9HEMI</name>
<protein>
    <submittedName>
        <fullName evidence="1">Uncharacterized protein</fullName>
    </submittedName>
</protein>